<dbReference type="Proteomes" id="UP001592530">
    <property type="component" value="Unassembled WGS sequence"/>
</dbReference>
<evidence type="ECO:0000256" key="1">
    <source>
        <dbReference type="SAM" id="MobiDB-lite"/>
    </source>
</evidence>
<reference evidence="2 3" key="1">
    <citation type="submission" date="2024-09" db="EMBL/GenBank/DDBJ databases">
        <authorList>
            <person name="Lee S.D."/>
        </authorList>
    </citation>
    <scope>NUCLEOTIDE SEQUENCE [LARGE SCALE GENOMIC DNA]</scope>
    <source>
        <strain evidence="2 3">N1-3</strain>
    </source>
</reference>
<name>A0ABV6XDT3_9ACTN</name>
<accession>A0ABV6XDT3</accession>
<organism evidence="2 3">
    <name type="scientific">Streptacidiphilus alkalitolerans</name>
    <dbReference type="NCBI Taxonomy" id="3342712"/>
    <lineage>
        <taxon>Bacteria</taxon>
        <taxon>Bacillati</taxon>
        <taxon>Actinomycetota</taxon>
        <taxon>Actinomycetes</taxon>
        <taxon>Kitasatosporales</taxon>
        <taxon>Streptomycetaceae</taxon>
        <taxon>Streptacidiphilus</taxon>
    </lineage>
</organism>
<evidence type="ECO:0000313" key="3">
    <source>
        <dbReference type="Proteomes" id="UP001592530"/>
    </source>
</evidence>
<dbReference type="EMBL" id="JBHEZY010000030">
    <property type="protein sequence ID" value="MFC1436381.1"/>
    <property type="molecule type" value="Genomic_DNA"/>
</dbReference>
<protein>
    <submittedName>
        <fullName evidence="2">Uncharacterized protein</fullName>
    </submittedName>
</protein>
<feature type="region of interest" description="Disordered" evidence="1">
    <location>
        <begin position="1"/>
        <end position="51"/>
    </location>
</feature>
<comment type="caution">
    <text evidence="2">The sequence shown here is derived from an EMBL/GenBank/DDBJ whole genome shotgun (WGS) entry which is preliminary data.</text>
</comment>
<evidence type="ECO:0000313" key="2">
    <source>
        <dbReference type="EMBL" id="MFC1436381.1"/>
    </source>
</evidence>
<proteinExistence type="predicted"/>
<sequence length="51" mass="5284">MTQIVDAHGRSSSEPADPRPPSPGYAKVGGNNVGSYDPDPSIITRGNGFRG</sequence>
<dbReference type="RefSeq" id="WP_380560007.1">
    <property type="nucleotide sequence ID" value="NZ_JBHEZY010000030.1"/>
</dbReference>
<gene>
    <name evidence="2" type="ORF">ACEZDB_37680</name>
</gene>